<dbReference type="OrthoDB" id="4551790at2"/>
<proteinExistence type="predicted"/>
<reference evidence="2" key="1">
    <citation type="submission" date="2015-02" db="EMBL/GenBank/DDBJ databases">
        <title>Draft Genome of Frankia sp. CpI1-S.</title>
        <authorList>
            <person name="Oshone R.T."/>
            <person name="Ngom M."/>
            <person name="Ghodhbane-Gtari F."/>
            <person name="Gtari M."/>
            <person name="Morris K."/>
            <person name="Thomas K."/>
            <person name="Sen A."/>
            <person name="Tisa L.S."/>
        </authorList>
    </citation>
    <scope>NUCLEOTIDE SEQUENCE [LARGE SCALE GENOMIC DNA]</scope>
    <source>
        <strain evidence="2">CpI1-S</strain>
    </source>
</reference>
<dbReference type="InterPro" id="IPR012349">
    <property type="entry name" value="Split_barrel_FMN-bd"/>
</dbReference>
<evidence type="ECO:0000313" key="2">
    <source>
        <dbReference type="Proteomes" id="UP000032545"/>
    </source>
</evidence>
<evidence type="ECO:0000313" key="1">
    <source>
        <dbReference type="EMBL" id="KJE19831.1"/>
    </source>
</evidence>
<dbReference type="Proteomes" id="UP000032545">
    <property type="component" value="Unassembled WGS sequence"/>
</dbReference>
<name>A0A0D8B6N6_9ACTN</name>
<dbReference type="PATRIC" id="fig|1502723.3.peg.6697"/>
<comment type="caution">
    <text evidence="1">The sequence shown here is derived from an EMBL/GenBank/DDBJ whole genome shotgun (WGS) entry which is preliminary data.</text>
</comment>
<reference evidence="1 2" key="2">
    <citation type="journal article" date="2016" name="Genome Announc.">
        <title>Permanent Draft Genome Sequences for Two Variants of Frankia sp. Strain CpI1, the First Frankia Strain Isolated from Root Nodules of Comptonia peregrina.</title>
        <authorList>
            <person name="Oshone R."/>
            <person name="Hurst S.G.IV."/>
            <person name="Abebe-Akele F."/>
            <person name="Simpson S."/>
            <person name="Morris K."/>
            <person name="Thomas W.K."/>
            <person name="Tisa L.S."/>
        </authorList>
    </citation>
    <scope>NUCLEOTIDE SEQUENCE [LARGE SCALE GENOMIC DNA]</scope>
    <source>
        <strain evidence="2">CpI1-S</strain>
    </source>
</reference>
<sequence length="59" mass="6336">MILSPQAVAFLAEDYSGIFSTLRPDGSPHAAPVRFTPCFALRILLRRPAPVILFSGHGG</sequence>
<accession>A0A0D8B6N6</accession>
<organism evidence="1 2">
    <name type="scientific">Frankia torreyi</name>
    <dbReference type="NCBI Taxonomy" id="1856"/>
    <lineage>
        <taxon>Bacteria</taxon>
        <taxon>Bacillati</taxon>
        <taxon>Actinomycetota</taxon>
        <taxon>Actinomycetes</taxon>
        <taxon>Frankiales</taxon>
        <taxon>Frankiaceae</taxon>
        <taxon>Frankia</taxon>
    </lineage>
</organism>
<dbReference type="AlphaFoldDB" id="A0A0D8B6N6"/>
<dbReference type="RefSeq" id="WP_055871467.1">
    <property type="nucleotide sequence ID" value="NZ_JYFN01000083.1"/>
</dbReference>
<dbReference type="EMBL" id="JYFN01000083">
    <property type="protein sequence ID" value="KJE19831.1"/>
    <property type="molecule type" value="Genomic_DNA"/>
</dbReference>
<dbReference type="SUPFAM" id="SSF50475">
    <property type="entry name" value="FMN-binding split barrel"/>
    <property type="match status" value="1"/>
</dbReference>
<gene>
    <name evidence="1" type="ORF">FF36_05905</name>
</gene>
<dbReference type="Gene3D" id="2.30.110.10">
    <property type="entry name" value="Electron Transport, Fmn-binding Protein, Chain A"/>
    <property type="match status" value="1"/>
</dbReference>
<protein>
    <submittedName>
        <fullName evidence="1">Pyridoxamine 5'-phosphate oxidase</fullName>
    </submittedName>
</protein>
<keyword evidence="2" id="KW-1185">Reference proteome</keyword>